<comment type="similarity">
    <text evidence="2 8">Belongs to the methyltransferase superfamily.</text>
</comment>
<evidence type="ECO:0000256" key="8">
    <source>
        <dbReference type="RuleBase" id="RU366043"/>
    </source>
</evidence>
<evidence type="ECO:0000256" key="6">
    <source>
        <dbReference type="ARBA" id="ARBA00023180"/>
    </source>
</evidence>
<dbReference type="EMBL" id="CM007373">
    <property type="protein sequence ID" value="OIV98920.1"/>
    <property type="molecule type" value="Genomic_DNA"/>
</dbReference>
<accession>A0A4P1R0E7</accession>
<comment type="subcellular location">
    <subcellularLocation>
        <location evidence="7">Endomembrane system</location>
        <topology evidence="7">Single-pass membrane protein</topology>
    </subcellularLocation>
    <subcellularLocation>
        <location evidence="1 8">Membrane</location>
        <topology evidence="1 8">Single-pass type II membrane protein</topology>
    </subcellularLocation>
</comment>
<keyword evidence="3 8" id="KW-0489">Methyltransferase</keyword>
<evidence type="ECO:0000313" key="9">
    <source>
        <dbReference type="EMBL" id="OIV98920.1"/>
    </source>
</evidence>
<evidence type="ECO:0000313" key="10">
    <source>
        <dbReference type="Proteomes" id="UP000188354"/>
    </source>
</evidence>
<dbReference type="PANTHER" id="PTHR10108:SF1049">
    <property type="entry name" value="METHYLTRANSFERASE"/>
    <property type="match status" value="1"/>
</dbReference>
<dbReference type="GO" id="GO:0032259">
    <property type="term" value="P:methylation"/>
    <property type="evidence" value="ECO:0007669"/>
    <property type="project" value="UniProtKB-KW"/>
</dbReference>
<keyword evidence="5 8" id="KW-0735">Signal-anchor</keyword>
<dbReference type="InterPro" id="IPR004159">
    <property type="entry name" value="Put_SAM_MeTrfase"/>
</dbReference>
<dbReference type="GO" id="GO:0005768">
    <property type="term" value="C:endosome"/>
    <property type="evidence" value="ECO:0007669"/>
    <property type="project" value="TreeGrafter"/>
</dbReference>
<sequence>MAGGDSTPPYHPTAKTFKPSSFFNLAKKTNLYSLLALLCIISYLFGAYQTTTPTSTTTKTQSTKCPQTTVTSTTHLDFISHHNATTTTTTTSKQYPPCAIKYSEYTPCEDHDRSLRFSRKNMIYRERHCPEKNELFKCRIPAPHGYRNPFPWPESRDLAWYANVPHRELTVEKAVQNWIRFDGDRFRFPGGGTMFPLGADKYIDDIGKLINLRDGSIRTAVDTGCGVCYPFLFTTVTILTYMSFHSDILIEKIYSN</sequence>
<dbReference type="Gramene" id="OIV98920">
    <property type="protein sequence ID" value="OIV98920"/>
    <property type="gene ID" value="TanjilG_07355"/>
</dbReference>
<reference evidence="9 10" key="1">
    <citation type="journal article" date="2017" name="Plant Biotechnol. J.">
        <title>A comprehensive draft genome sequence for lupin (Lupinus angustifolius), an emerging health food: insights into plant-microbe interactions and legume evolution.</title>
        <authorList>
            <person name="Hane J.K."/>
            <person name="Ming Y."/>
            <person name="Kamphuis L.G."/>
            <person name="Nelson M.N."/>
            <person name="Garg G."/>
            <person name="Atkins C.A."/>
            <person name="Bayer P.E."/>
            <person name="Bravo A."/>
            <person name="Bringans S."/>
            <person name="Cannon S."/>
            <person name="Edwards D."/>
            <person name="Foley R."/>
            <person name="Gao L.L."/>
            <person name="Harrison M.J."/>
            <person name="Huang W."/>
            <person name="Hurgobin B."/>
            <person name="Li S."/>
            <person name="Liu C.W."/>
            <person name="McGrath A."/>
            <person name="Morahan G."/>
            <person name="Murray J."/>
            <person name="Weller J."/>
            <person name="Jian J."/>
            <person name="Singh K.B."/>
        </authorList>
    </citation>
    <scope>NUCLEOTIDE SEQUENCE [LARGE SCALE GENOMIC DNA]</scope>
    <source>
        <strain evidence="10">cv. Tanjil</strain>
        <tissue evidence="9">Whole plant</tissue>
    </source>
</reference>
<evidence type="ECO:0000256" key="1">
    <source>
        <dbReference type="ARBA" id="ARBA00004606"/>
    </source>
</evidence>
<keyword evidence="10" id="KW-1185">Reference proteome</keyword>
<evidence type="ECO:0000256" key="2">
    <source>
        <dbReference type="ARBA" id="ARBA00008361"/>
    </source>
</evidence>
<dbReference type="Pfam" id="PF03141">
    <property type="entry name" value="Methyltransf_29"/>
    <property type="match status" value="1"/>
</dbReference>
<dbReference type="AlphaFoldDB" id="A0A4P1R0E7"/>
<dbReference type="Proteomes" id="UP000188354">
    <property type="component" value="Chromosome LG13"/>
</dbReference>
<dbReference type="STRING" id="3871.A0A4P1R0E7"/>
<dbReference type="EC" id="2.1.1.-" evidence="8"/>
<dbReference type="GO" id="GO:0016020">
    <property type="term" value="C:membrane"/>
    <property type="evidence" value="ECO:0007669"/>
    <property type="project" value="UniProtKB-SubCell"/>
</dbReference>
<keyword evidence="8" id="KW-1133">Transmembrane helix</keyword>
<keyword evidence="8" id="KW-0812">Transmembrane</keyword>
<dbReference type="InterPro" id="IPR029063">
    <property type="entry name" value="SAM-dependent_MTases_sf"/>
</dbReference>
<proteinExistence type="inferred from homology"/>
<dbReference type="SUPFAM" id="SSF53335">
    <property type="entry name" value="S-adenosyl-L-methionine-dependent methyltransferases"/>
    <property type="match status" value="1"/>
</dbReference>
<keyword evidence="6 8" id="KW-0325">Glycoprotein</keyword>
<organism evidence="9 10">
    <name type="scientific">Lupinus angustifolius</name>
    <name type="common">Narrow-leaved blue lupine</name>
    <dbReference type="NCBI Taxonomy" id="3871"/>
    <lineage>
        <taxon>Eukaryota</taxon>
        <taxon>Viridiplantae</taxon>
        <taxon>Streptophyta</taxon>
        <taxon>Embryophyta</taxon>
        <taxon>Tracheophyta</taxon>
        <taxon>Spermatophyta</taxon>
        <taxon>Magnoliopsida</taxon>
        <taxon>eudicotyledons</taxon>
        <taxon>Gunneridae</taxon>
        <taxon>Pentapetalae</taxon>
        <taxon>rosids</taxon>
        <taxon>fabids</taxon>
        <taxon>Fabales</taxon>
        <taxon>Fabaceae</taxon>
        <taxon>Papilionoideae</taxon>
        <taxon>50 kb inversion clade</taxon>
        <taxon>genistoids sensu lato</taxon>
        <taxon>core genistoids</taxon>
        <taxon>Genisteae</taxon>
        <taxon>Lupinus</taxon>
    </lineage>
</organism>
<keyword evidence="4 8" id="KW-0808">Transferase</keyword>
<evidence type="ECO:0000256" key="4">
    <source>
        <dbReference type="ARBA" id="ARBA00022679"/>
    </source>
</evidence>
<gene>
    <name evidence="9" type="ORF">TanjilG_07355</name>
</gene>
<dbReference type="GO" id="GO:0008168">
    <property type="term" value="F:methyltransferase activity"/>
    <property type="evidence" value="ECO:0007669"/>
    <property type="project" value="UniProtKB-UniRule"/>
</dbReference>
<keyword evidence="8" id="KW-0472">Membrane</keyword>
<evidence type="ECO:0000256" key="5">
    <source>
        <dbReference type="ARBA" id="ARBA00022968"/>
    </source>
</evidence>
<dbReference type="GO" id="GO:0005802">
    <property type="term" value="C:trans-Golgi network"/>
    <property type="evidence" value="ECO:0007669"/>
    <property type="project" value="TreeGrafter"/>
</dbReference>
<protein>
    <recommendedName>
        <fullName evidence="8">Methyltransferase</fullName>
        <ecNumber evidence="8">2.1.1.-</ecNumber>
    </recommendedName>
</protein>
<dbReference type="PANTHER" id="PTHR10108">
    <property type="entry name" value="SAM-DEPENDENT METHYLTRANSFERASE"/>
    <property type="match status" value="1"/>
</dbReference>
<feature type="transmembrane region" description="Helical" evidence="8">
    <location>
        <begin position="31"/>
        <end position="48"/>
    </location>
</feature>
<evidence type="ECO:0000256" key="3">
    <source>
        <dbReference type="ARBA" id="ARBA00022603"/>
    </source>
</evidence>
<evidence type="ECO:0000256" key="7">
    <source>
        <dbReference type="ARBA" id="ARBA00037847"/>
    </source>
</evidence>
<name>A0A4P1R0E7_LUPAN</name>